<dbReference type="RefSeq" id="WP_169379649.1">
    <property type="nucleotide sequence ID" value="NZ_JAAXLA010000003.1"/>
</dbReference>
<proteinExistence type="predicted"/>
<feature type="region of interest" description="Disordered" evidence="1">
    <location>
        <begin position="12"/>
        <end position="35"/>
    </location>
</feature>
<dbReference type="Proteomes" id="UP000820669">
    <property type="component" value="Unassembled WGS sequence"/>
</dbReference>
<evidence type="ECO:0000313" key="3">
    <source>
        <dbReference type="Proteomes" id="UP000820669"/>
    </source>
</evidence>
<evidence type="ECO:0000256" key="1">
    <source>
        <dbReference type="SAM" id="MobiDB-lite"/>
    </source>
</evidence>
<organism evidence="2 3">
    <name type="scientific">Pseudonocardia acidicola</name>
    <dbReference type="NCBI Taxonomy" id="2724939"/>
    <lineage>
        <taxon>Bacteria</taxon>
        <taxon>Bacillati</taxon>
        <taxon>Actinomycetota</taxon>
        <taxon>Actinomycetes</taxon>
        <taxon>Pseudonocardiales</taxon>
        <taxon>Pseudonocardiaceae</taxon>
        <taxon>Pseudonocardia</taxon>
    </lineage>
</organism>
<dbReference type="EMBL" id="JAAXLA010000003">
    <property type="protein sequence ID" value="NMH96290.1"/>
    <property type="molecule type" value="Genomic_DNA"/>
</dbReference>
<keyword evidence="3" id="KW-1185">Reference proteome</keyword>
<sequence>MIWLSGYSWQDNNPPGSSKVGEPVLHQQAGGQGTFTDPLTVAVPGHQGDMAWQPGTKFYLPTVERYVIVEDSGAARPPAGTDTHLDMWIDGQDGTQQADSVCESQFTGRVPAQLNPPDNLPVIPGPIYANGRCNIPAQPADRGTYKDSGSDSGSDGGPGSGSSN</sequence>
<gene>
    <name evidence="2" type="ORF">HF526_02970</name>
</gene>
<protein>
    <submittedName>
        <fullName evidence="2">Uncharacterized protein</fullName>
    </submittedName>
</protein>
<feature type="region of interest" description="Disordered" evidence="1">
    <location>
        <begin position="133"/>
        <end position="164"/>
    </location>
</feature>
<name>A0ABX1S418_9PSEU</name>
<feature type="compositionally biased region" description="Gly residues" evidence="1">
    <location>
        <begin position="154"/>
        <end position="164"/>
    </location>
</feature>
<comment type="caution">
    <text evidence="2">The sequence shown here is derived from an EMBL/GenBank/DDBJ whole genome shotgun (WGS) entry which is preliminary data.</text>
</comment>
<evidence type="ECO:0000313" key="2">
    <source>
        <dbReference type="EMBL" id="NMH96290.1"/>
    </source>
</evidence>
<reference evidence="2 3" key="1">
    <citation type="submission" date="2020-04" db="EMBL/GenBank/DDBJ databases">
        <authorList>
            <person name="Klaysubun C."/>
            <person name="Duangmal K."/>
            <person name="Lipun K."/>
        </authorList>
    </citation>
    <scope>NUCLEOTIDE SEQUENCE [LARGE SCALE GENOMIC DNA]</scope>
    <source>
        <strain evidence="2 3">K10HN5</strain>
    </source>
</reference>
<accession>A0ABX1S418</accession>